<accession>A0AAF5DGC1</accession>
<keyword evidence="5" id="KW-1133">Transmembrane helix</keyword>
<dbReference type="GO" id="GO:0009986">
    <property type="term" value="C:cell surface"/>
    <property type="evidence" value="ECO:0007669"/>
    <property type="project" value="InterPro"/>
</dbReference>
<proteinExistence type="inferred from homology"/>
<dbReference type="AlphaFoldDB" id="A0AAF5DGC1"/>
<sequence length="386" mass="43410">MIWRSILFLLLILCCNVYGAGFIGRLQSVGIRGRLTCNGSPAKNVKIKLYDVDTFDIDDFMAETKTDSNGNFEIQGSHKEITTIDPKLNIYHKCGTTLGLCARKFSIKIPDRYVSTGNRVQRWYESGSLELAVTKLLLMIWKILLIYFCIIISNILGAGFIGRKQTVGARGILKCNGVPAKNVKVKLYDVDSFDIDDFMGEVKTDNNGRFEIKGTHKEITTIDPKLNFYHKCGSIVGVCSRKFSIKIPDSFVADGTQVKKWYDAGSLELQSVGAKGTLLCNRVPASNVELKLYDVDRFDIDDLIAQKKSDNRGYFEISGSHKEFTNIDPKLNIYHNCNTKPGCLKKVSIIIPDRFISKGDKIERWYDTGVFELSGKYPEETESCAH</sequence>
<dbReference type="GO" id="GO:0005576">
    <property type="term" value="C:extracellular region"/>
    <property type="evidence" value="ECO:0007669"/>
    <property type="project" value="UniProtKB-SubCell"/>
</dbReference>
<keyword evidence="5" id="KW-0472">Membrane</keyword>
<dbReference type="Pfam" id="PF01060">
    <property type="entry name" value="TTR-52"/>
    <property type="match status" value="3"/>
</dbReference>
<dbReference type="InterPro" id="IPR038479">
    <property type="entry name" value="Transthyretin-like_sf"/>
</dbReference>
<reference evidence="8" key="1">
    <citation type="submission" date="2024-02" db="UniProtKB">
        <authorList>
            <consortium name="WormBaseParasite"/>
        </authorList>
    </citation>
    <scope>IDENTIFICATION</scope>
</reference>
<dbReference type="WBParaSite" id="TCONS_00011769.p1">
    <property type="protein sequence ID" value="TCONS_00011769.p1"/>
    <property type="gene ID" value="XLOC_006592"/>
</dbReference>
<evidence type="ECO:0000256" key="4">
    <source>
        <dbReference type="ARBA" id="ARBA00022729"/>
    </source>
</evidence>
<comment type="similarity">
    <text evidence="2">Belongs to the nematode transthyretin-like family.</text>
</comment>
<dbReference type="Gene3D" id="2.60.40.3330">
    <property type="match status" value="3"/>
</dbReference>
<protein>
    <submittedName>
        <fullName evidence="8">Transthyretin-like family protein</fullName>
    </submittedName>
</protein>
<keyword evidence="7" id="KW-1185">Reference proteome</keyword>
<keyword evidence="4 6" id="KW-0732">Signal</keyword>
<keyword evidence="5" id="KW-0812">Transmembrane</keyword>
<evidence type="ECO:0000313" key="7">
    <source>
        <dbReference type="Proteomes" id="UP000035681"/>
    </source>
</evidence>
<dbReference type="Proteomes" id="UP000035681">
    <property type="component" value="Unplaced"/>
</dbReference>
<evidence type="ECO:0000256" key="2">
    <source>
        <dbReference type="ARBA" id="ARBA00010112"/>
    </source>
</evidence>
<evidence type="ECO:0000256" key="5">
    <source>
        <dbReference type="SAM" id="Phobius"/>
    </source>
</evidence>
<name>A0AAF5DGC1_STRER</name>
<feature type="transmembrane region" description="Helical" evidence="5">
    <location>
        <begin position="136"/>
        <end position="161"/>
    </location>
</feature>
<dbReference type="InterPro" id="IPR001534">
    <property type="entry name" value="Transthyretin-like"/>
</dbReference>
<feature type="signal peptide" evidence="6">
    <location>
        <begin position="1"/>
        <end position="19"/>
    </location>
</feature>
<evidence type="ECO:0000256" key="6">
    <source>
        <dbReference type="SAM" id="SignalP"/>
    </source>
</evidence>
<evidence type="ECO:0000313" key="8">
    <source>
        <dbReference type="WBParaSite" id="TCONS_00011769.p1"/>
    </source>
</evidence>
<evidence type="ECO:0000256" key="1">
    <source>
        <dbReference type="ARBA" id="ARBA00004613"/>
    </source>
</evidence>
<dbReference type="PANTHER" id="PTHR21700">
    <property type="entry name" value="TRANSTHYRETIN-LIKE FAMILY PROTEIN-RELATED"/>
    <property type="match status" value="1"/>
</dbReference>
<organism evidence="7 8">
    <name type="scientific">Strongyloides stercoralis</name>
    <name type="common">Threadworm</name>
    <dbReference type="NCBI Taxonomy" id="6248"/>
    <lineage>
        <taxon>Eukaryota</taxon>
        <taxon>Metazoa</taxon>
        <taxon>Ecdysozoa</taxon>
        <taxon>Nematoda</taxon>
        <taxon>Chromadorea</taxon>
        <taxon>Rhabditida</taxon>
        <taxon>Tylenchina</taxon>
        <taxon>Panagrolaimomorpha</taxon>
        <taxon>Strongyloidoidea</taxon>
        <taxon>Strongyloididae</taxon>
        <taxon>Strongyloides</taxon>
    </lineage>
</organism>
<dbReference type="PANTHER" id="PTHR21700:SF24">
    <property type="entry name" value="TRANSTHYRETIN-LIKE FAMILY PROTEIN"/>
    <property type="match status" value="1"/>
</dbReference>
<keyword evidence="3" id="KW-0964">Secreted</keyword>
<evidence type="ECO:0000256" key="3">
    <source>
        <dbReference type="ARBA" id="ARBA00022525"/>
    </source>
</evidence>
<comment type="subcellular location">
    <subcellularLocation>
        <location evidence="1">Secreted</location>
    </subcellularLocation>
</comment>
<feature type="chain" id="PRO_5042019964" evidence="6">
    <location>
        <begin position="20"/>
        <end position="386"/>
    </location>
</feature>